<evidence type="ECO:0000313" key="1">
    <source>
        <dbReference type="EMBL" id="KAF2809974.1"/>
    </source>
</evidence>
<organism evidence="1">
    <name type="scientific">Mytilinidion resinicola</name>
    <dbReference type="NCBI Taxonomy" id="574789"/>
    <lineage>
        <taxon>Eukaryota</taxon>
        <taxon>Fungi</taxon>
        <taxon>Dikarya</taxon>
        <taxon>Ascomycota</taxon>
        <taxon>Pezizomycotina</taxon>
        <taxon>Dothideomycetes</taxon>
        <taxon>Pleosporomycetidae</taxon>
        <taxon>Mytilinidiales</taxon>
        <taxon>Mytilinidiaceae</taxon>
        <taxon>Mytilinidion</taxon>
    </lineage>
</organism>
<dbReference type="RefSeq" id="XP_033576938.1">
    <property type="nucleotide sequence ID" value="XM_033728013.1"/>
</dbReference>
<reference evidence="1 3" key="1">
    <citation type="journal article" date="2020" name="Stud. Mycol.">
        <title>101 Dothideomycetes genomes: a test case for predicting lifestyles and emergence of pathogens.</title>
        <authorList>
            <person name="Haridas S."/>
            <person name="Albert R."/>
            <person name="Binder M."/>
            <person name="Bloem J."/>
            <person name="Labutti K."/>
            <person name="Salamov A."/>
            <person name="Andreopoulos B."/>
            <person name="Baker S."/>
            <person name="Barry K."/>
            <person name="Bills G."/>
            <person name="Bluhm B."/>
            <person name="Cannon C."/>
            <person name="Castanera R."/>
            <person name="Culley D."/>
            <person name="Daum C."/>
            <person name="Ezra D."/>
            <person name="Gonzalez J."/>
            <person name="Henrissat B."/>
            <person name="Kuo A."/>
            <person name="Liang C."/>
            <person name="Lipzen A."/>
            <person name="Lutzoni F."/>
            <person name="Magnuson J."/>
            <person name="Mondo S."/>
            <person name="Nolan M."/>
            <person name="Ohm R."/>
            <person name="Pangilinan J."/>
            <person name="Park H.-J."/>
            <person name="Ramirez L."/>
            <person name="Alfaro M."/>
            <person name="Sun H."/>
            <person name="Tritt A."/>
            <person name="Yoshinaga Y."/>
            <person name="Zwiers L.-H."/>
            <person name="Turgeon B."/>
            <person name="Goodwin S."/>
            <person name="Spatafora J."/>
            <person name="Crous P."/>
            <person name="Grigoriev I."/>
        </authorList>
    </citation>
    <scope>NUCLEOTIDE SEQUENCE</scope>
    <source>
        <strain evidence="1 3">CBS 304.34</strain>
    </source>
</reference>
<dbReference type="GeneID" id="54468906"/>
<proteinExistence type="predicted"/>
<name>A0A6A6YPM9_9PEZI</name>
<dbReference type="AlphaFoldDB" id="A0A6A6YPM9"/>
<dbReference type="Proteomes" id="UP000504636">
    <property type="component" value="Unplaced"/>
</dbReference>
<keyword evidence="2" id="KW-1185">Reference proteome</keyword>
<protein>
    <submittedName>
        <fullName evidence="1 3">Uncharacterized protein</fullName>
    </submittedName>
</protein>
<reference evidence="3" key="2">
    <citation type="submission" date="2020-04" db="EMBL/GenBank/DDBJ databases">
        <authorList>
            <consortium name="NCBI Genome Project"/>
        </authorList>
    </citation>
    <scope>NUCLEOTIDE SEQUENCE</scope>
    <source>
        <strain evidence="3">CBS 304.34</strain>
    </source>
</reference>
<dbReference type="OrthoDB" id="5132563at2759"/>
<sequence>MQPPRFSSIAVTAYTHNLESSDRVGLSLQNHLESSPGGSYSLVAGQLQKILNRSTNNEELKKRYKIEKSWREDRRWSLLALLDIVKDQAFLKEIRNLLKEWSSNPRLLSLEHDKFQSNICLFVEARTGRKGLQYQENLYEAIEKQRTDIALQQQIITCLEYRYALEHRPQKHAPLMTTLAGTASATGAWQMMWKLAMETELDKTIVDYINPLNPALLPATSTTTASSAASTLATPVAGAVLSCSSTTNPTPLAAPPSFRVLLQLDFSFWAKACVQLRNAKNPPTITGGTAPSTAPGTAPVTAAPPLAKHRKWASPPSWTTTGNFNQTVEVYKPEYWTWPSFRHGYDLYSELSANIHTYNKSYDIHEINFTRNSRLILK</sequence>
<accession>A0A6A6YPM9</accession>
<dbReference type="EMBL" id="MU003700">
    <property type="protein sequence ID" value="KAF2809974.1"/>
    <property type="molecule type" value="Genomic_DNA"/>
</dbReference>
<reference evidence="3" key="3">
    <citation type="submission" date="2025-04" db="UniProtKB">
        <authorList>
            <consortium name="RefSeq"/>
        </authorList>
    </citation>
    <scope>IDENTIFICATION</scope>
    <source>
        <strain evidence="3">CBS 304.34</strain>
    </source>
</reference>
<evidence type="ECO:0000313" key="2">
    <source>
        <dbReference type="Proteomes" id="UP000504636"/>
    </source>
</evidence>
<gene>
    <name evidence="1 3" type="ORF">BDZ99DRAFT_570606</name>
</gene>
<evidence type="ECO:0000313" key="3">
    <source>
        <dbReference type="RefSeq" id="XP_033576938.1"/>
    </source>
</evidence>